<dbReference type="AlphaFoldDB" id="A0A1J9R1X0"/>
<dbReference type="EMBL" id="LGTZ01001202">
    <property type="protein sequence ID" value="OJD22012.1"/>
    <property type="molecule type" value="Genomic_DNA"/>
</dbReference>
<comment type="caution">
    <text evidence="2">The sequence shown here is derived from an EMBL/GenBank/DDBJ whole genome shotgun (WGS) entry which is preliminary data.</text>
</comment>
<protein>
    <submittedName>
        <fullName evidence="2">Uncharacterized protein</fullName>
    </submittedName>
</protein>
<dbReference type="OrthoDB" id="536881at2759"/>
<feature type="signal peptide" evidence="1">
    <location>
        <begin position="1"/>
        <end position="24"/>
    </location>
</feature>
<gene>
    <name evidence="2" type="ORF">ACJ73_06645</name>
</gene>
<evidence type="ECO:0000313" key="3">
    <source>
        <dbReference type="Proteomes" id="UP000242791"/>
    </source>
</evidence>
<name>A0A1J9R1X0_9EURO</name>
<sequence length="245" mass="26838">MRNGKAFLFAGILTAAASVSPTLAQLDEEPPSCDDSLISIATKEQVDFYSTCPRIERAVSFSVSHNFKGPFEVPNVTYISGRFNSGYFGPKYSFSNRIDDGVTSISMPDLEELGGWLLLGYLPELKSAEFPKLHTIGIDLAIIGISELKRIEFPSLENITAGALIKGDFDEIRLPKLKNVRFLEISSTGNLDCRALGKNLSSLAFHPESDADLGKGFTCWTFDENNRYNSTEENPPSGTNPDANP</sequence>
<feature type="chain" id="PRO_5012001134" evidence="1">
    <location>
        <begin position="25"/>
        <end position="245"/>
    </location>
</feature>
<reference evidence="2 3" key="1">
    <citation type="submission" date="2015-08" db="EMBL/GenBank/DDBJ databases">
        <title>Emmonsia species relationships and genome sequence.</title>
        <authorList>
            <person name="Cuomo C.A."/>
            <person name="Schwartz I.S."/>
            <person name="Kenyon C."/>
            <person name="De Hoog G.S."/>
            <person name="Govender N.P."/>
            <person name="Botha A."/>
            <person name="Moreno L."/>
            <person name="De Vries M."/>
            <person name="Munoz J.F."/>
            <person name="Stielow J.B."/>
        </authorList>
    </citation>
    <scope>NUCLEOTIDE SEQUENCE [LARGE SCALE GENOMIC DNA]</scope>
    <source>
        <strain evidence="2 3">EI222</strain>
    </source>
</reference>
<evidence type="ECO:0000256" key="1">
    <source>
        <dbReference type="SAM" id="SignalP"/>
    </source>
</evidence>
<dbReference type="Proteomes" id="UP000242791">
    <property type="component" value="Unassembled WGS sequence"/>
</dbReference>
<evidence type="ECO:0000313" key="2">
    <source>
        <dbReference type="EMBL" id="OJD22012.1"/>
    </source>
</evidence>
<organism evidence="2 3">
    <name type="scientific">Blastomyces percursus</name>
    <dbReference type="NCBI Taxonomy" id="1658174"/>
    <lineage>
        <taxon>Eukaryota</taxon>
        <taxon>Fungi</taxon>
        <taxon>Dikarya</taxon>
        <taxon>Ascomycota</taxon>
        <taxon>Pezizomycotina</taxon>
        <taxon>Eurotiomycetes</taxon>
        <taxon>Eurotiomycetidae</taxon>
        <taxon>Onygenales</taxon>
        <taxon>Ajellomycetaceae</taxon>
        <taxon>Blastomyces</taxon>
    </lineage>
</organism>
<keyword evidence="3" id="KW-1185">Reference proteome</keyword>
<keyword evidence="1" id="KW-0732">Signal</keyword>
<dbReference type="STRING" id="1658174.A0A1J9R1X0"/>
<dbReference type="VEuPathDB" id="FungiDB:ACJ73_06645"/>
<proteinExistence type="predicted"/>
<accession>A0A1J9R1X0</accession>
<dbReference type="SUPFAM" id="SSF52058">
    <property type="entry name" value="L domain-like"/>
    <property type="match status" value="1"/>
</dbReference>